<accession>A0A1T5JR34</accession>
<dbReference type="EMBL" id="FUZU01000001">
    <property type="protein sequence ID" value="SKC53891.1"/>
    <property type="molecule type" value="Genomic_DNA"/>
</dbReference>
<dbReference type="SUPFAM" id="SSF64438">
    <property type="entry name" value="CNF1/YfiH-like putative cysteine hydrolases"/>
    <property type="match status" value="1"/>
</dbReference>
<dbReference type="PROSITE" id="PS51257">
    <property type="entry name" value="PROKAR_LIPOPROTEIN"/>
    <property type="match status" value="1"/>
</dbReference>
<keyword evidence="1" id="KW-0145">Chemotaxis</keyword>
<evidence type="ECO:0000256" key="2">
    <source>
        <dbReference type="ARBA" id="ARBA00022801"/>
    </source>
</evidence>
<dbReference type="PANTHER" id="PTHR35147:SF1">
    <property type="entry name" value="CHEMORECEPTOR GLUTAMINE DEAMIDASE CHED-RELATED"/>
    <property type="match status" value="1"/>
</dbReference>
<dbReference type="OrthoDB" id="9807202at2"/>
<dbReference type="GO" id="GO:0050568">
    <property type="term" value="F:protein-glutamine glutaminase activity"/>
    <property type="evidence" value="ECO:0007669"/>
    <property type="project" value="InterPro"/>
</dbReference>
<name>A0A1T5JR34_9BACT</name>
<dbReference type="Gene3D" id="3.30.1330.200">
    <property type="match status" value="1"/>
</dbReference>
<protein>
    <submittedName>
        <fullName evidence="3">Chemotaxis protein CheD</fullName>
    </submittedName>
</protein>
<dbReference type="PANTHER" id="PTHR35147">
    <property type="entry name" value="CHEMORECEPTOR GLUTAMINE DEAMIDASE CHED-RELATED"/>
    <property type="match status" value="1"/>
</dbReference>
<dbReference type="Proteomes" id="UP000190961">
    <property type="component" value="Unassembled WGS sequence"/>
</dbReference>
<dbReference type="AlphaFoldDB" id="A0A1T5JR34"/>
<evidence type="ECO:0000313" key="3">
    <source>
        <dbReference type="EMBL" id="SKC53891.1"/>
    </source>
</evidence>
<dbReference type="InterPro" id="IPR005659">
    <property type="entry name" value="Chemorcpt_Glu_NH3ase_CheD"/>
</dbReference>
<dbReference type="STRING" id="688867.SAMN05660236_1390"/>
<evidence type="ECO:0000313" key="4">
    <source>
        <dbReference type="Proteomes" id="UP000190961"/>
    </source>
</evidence>
<dbReference type="InterPro" id="IPR038592">
    <property type="entry name" value="CheD-like_sf"/>
</dbReference>
<keyword evidence="4" id="KW-1185">Reference proteome</keyword>
<dbReference type="Pfam" id="PF03975">
    <property type="entry name" value="CheD"/>
    <property type="match status" value="1"/>
</dbReference>
<sequence length="151" mass="16064">MMTRILPINHVNVTAKAVVYMCYGLGSCIGLFVTDRATKLAGGAHIPVPSSLDTDELLGAPLLIDKLLQAFQQQGSDLSCLRAKITGGAQVYESSSDIGKQNIEAVRQVLVDKKIFLAAADVGGTVSRTARFNSMTGELKISTSGQMIYSI</sequence>
<organism evidence="3 4">
    <name type="scientific">Ohtaekwangia koreensis</name>
    <dbReference type="NCBI Taxonomy" id="688867"/>
    <lineage>
        <taxon>Bacteria</taxon>
        <taxon>Pseudomonadati</taxon>
        <taxon>Bacteroidota</taxon>
        <taxon>Cytophagia</taxon>
        <taxon>Cytophagales</taxon>
        <taxon>Fulvivirgaceae</taxon>
        <taxon>Ohtaekwangia</taxon>
    </lineage>
</organism>
<proteinExistence type="predicted"/>
<evidence type="ECO:0000256" key="1">
    <source>
        <dbReference type="ARBA" id="ARBA00022500"/>
    </source>
</evidence>
<reference evidence="3 4" key="1">
    <citation type="submission" date="2017-02" db="EMBL/GenBank/DDBJ databases">
        <authorList>
            <person name="Peterson S.W."/>
        </authorList>
    </citation>
    <scope>NUCLEOTIDE SEQUENCE [LARGE SCALE GENOMIC DNA]</scope>
    <source>
        <strain evidence="3 4">DSM 25262</strain>
    </source>
</reference>
<dbReference type="InterPro" id="IPR011324">
    <property type="entry name" value="Cytotoxic_necrot_fac-like_cat"/>
</dbReference>
<dbReference type="GO" id="GO:0006935">
    <property type="term" value="P:chemotaxis"/>
    <property type="evidence" value="ECO:0007669"/>
    <property type="project" value="UniProtKB-KW"/>
</dbReference>
<dbReference type="RefSeq" id="WP_079685931.1">
    <property type="nucleotide sequence ID" value="NZ_FUZU01000001.1"/>
</dbReference>
<gene>
    <name evidence="3" type="ORF">SAMN05660236_1390</name>
</gene>
<dbReference type="CDD" id="cd16352">
    <property type="entry name" value="CheD"/>
    <property type="match status" value="1"/>
</dbReference>
<keyword evidence="2" id="KW-0378">Hydrolase</keyword>